<accession>E3MTI0</accession>
<dbReference type="HOGENOM" id="CLU_3070714_0_0_1"/>
<dbReference type="AlphaFoldDB" id="E3MTI0"/>
<dbReference type="InParanoid" id="E3MTI0"/>
<keyword evidence="2" id="KW-1185">Reference proteome</keyword>
<dbReference type="Proteomes" id="UP000008281">
    <property type="component" value="Unassembled WGS sequence"/>
</dbReference>
<reference evidence="1" key="1">
    <citation type="submission" date="2007-07" db="EMBL/GenBank/DDBJ databases">
        <title>PCAP assembly of the Caenorhabditis remanei genome.</title>
        <authorList>
            <consortium name="The Caenorhabditis remanei Sequencing Consortium"/>
            <person name="Wilson R.K."/>
        </authorList>
    </citation>
    <scope>NUCLEOTIDE SEQUENCE [LARGE SCALE GENOMIC DNA]</scope>
    <source>
        <strain evidence="1">PB4641</strain>
    </source>
</reference>
<organism evidence="2">
    <name type="scientific">Caenorhabditis remanei</name>
    <name type="common">Caenorhabditis vulgaris</name>
    <dbReference type="NCBI Taxonomy" id="31234"/>
    <lineage>
        <taxon>Eukaryota</taxon>
        <taxon>Metazoa</taxon>
        <taxon>Ecdysozoa</taxon>
        <taxon>Nematoda</taxon>
        <taxon>Chromadorea</taxon>
        <taxon>Rhabditida</taxon>
        <taxon>Rhabditina</taxon>
        <taxon>Rhabditomorpha</taxon>
        <taxon>Rhabditoidea</taxon>
        <taxon>Rhabditidae</taxon>
        <taxon>Peloderinae</taxon>
        <taxon>Caenorhabditis</taxon>
    </lineage>
</organism>
<protein>
    <submittedName>
        <fullName evidence="1">Uncharacterized protein</fullName>
    </submittedName>
</protein>
<name>E3MTI0_CAERE</name>
<proteinExistence type="predicted"/>
<dbReference type="EMBL" id="DS268476">
    <property type="protein sequence ID" value="EFP08811.1"/>
    <property type="molecule type" value="Genomic_DNA"/>
</dbReference>
<evidence type="ECO:0000313" key="1">
    <source>
        <dbReference type="EMBL" id="EFP08811.1"/>
    </source>
</evidence>
<gene>
    <name evidence="1" type="ORF">CRE_19731</name>
</gene>
<evidence type="ECO:0000313" key="2">
    <source>
        <dbReference type="Proteomes" id="UP000008281"/>
    </source>
</evidence>
<sequence length="53" mass="6350">MCSEYLESFCEKVESGGEDIYRFKVPDDSNKILEFRIINNRMEKKIVVEKKNF</sequence>